<feature type="region of interest" description="Disordered" evidence="1">
    <location>
        <begin position="59"/>
        <end position="78"/>
    </location>
</feature>
<evidence type="ECO:0000313" key="3">
    <source>
        <dbReference type="EMBL" id="GAA5199424.1"/>
    </source>
</evidence>
<protein>
    <submittedName>
        <fullName evidence="3">Uncharacterized protein</fullName>
    </submittedName>
</protein>
<keyword evidence="2" id="KW-1133">Transmembrane helix</keyword>
<evidence type="ECO:0000313" key="4">
    <source>
        <dbReference type="Proteomes" id="UP001500200"/>
    </source>
</evidence>
<keyword evidence="4" id="KW-1185">Reference proteome</keyword>
<feature type="transmembrane region" description="Helical" evidence="2">
    <location>
        <begin position="27"/>
        <end position="46"/>
    </location>
</feature>
<sequence length="78" mass="9184">MLVFRYVYSAVFVFAVFWAIFLEDLPVFGRLVFPLFVLIPLMLNEIQIQKTRKLKAELRSHGAESLPNDVHHDYRETS</sequence>
<feature type="transmembrane region" description="Helical" evidence="2">
    <location>
        <begin position="5"/>
        <end position="21"/>
    </location>
</feature>
<keyword evidence="2" id="KW-0472">Membrane</keyword>
<gene>
    <name evidence="3" type="ORF">GCM10023346_39100</name>
</gene>
<comment type="caution">
    <text evidence="3">The sequence shown here is derived from an EMBL/GenBank/DDBJ whole genome shotgun (WGS) entry which is preliminary data.</text>
</comment>
<organism evidence="3 4">
    <name type="scientific">Arthrobacter gyeryongensis</name>
    <dbReference type="NCBI Taxonomy" id="1650592"/>
    <lineage>
        <taxon>Bacteria</taxon>
        <taxon>Bacillati</taxon>
        <taxon>Actinomycetota</taxon>
        <taxon>Actinomycetes</taxon>
        <taxon>Micrococcales</taxon>
        <taxon>Micrococcaceae</taxon>
        <taxon>Arthrobacter</taxon>
    </lineage>
</organism>
<reference evidence="4" key="1">
    <citation type="journal article" date="2019" name="Int. J. Syst. Evol. Microbiol.">
        <title>The Global Catalogue of Microorganisms (GCM) 10K type strain sequencing project: providing services to taxonomists for standard genome sequencing and annotation.</title>
        <authorList>
            <consortium name="The Broad Institute Genomics Platform"/>
            <consortium name="The Broad Institute Genome Sequencing Center for Infectious Disease"/>
            <person name="Wu L."/>
            <person name="Ma J."/>
        </authorList>
    </citation>
    <scope>NUCLEOTIDE SEQUENCE [LARGE SCALE GENOMIC DNA]</scope>
    <source>
        <strain evidence="4">JCM 18514</strain>
    </source>
</reference>
<evidence type="ECO:0000256" key="1">
    <source>
        <dbReference type="SAM" id="MobiDB-lite"/>
    </source>
</evidence>
<dbReference type="RefSeq" id="WP_345451878.1">
    <property type="nucleotide sequence ID" value="NZ_BAABKK010000030.1"/>
</dbReference>
<evidence type="ECO:0000256" key="2">
    <source>
        <dbReference type="SAM" id="Phobius"/>
    </source>
</evidence>
<keyword evidence="2" id="KW-0812">Transmembrane</keyword>
<feature type="compositionally biased region" description="Basic and acidic residues" evidence="1">
    <location>
        <begin position="69"/>
        <end position="78"/>
    </location>
</feature>
<name>A0ABP9SRL3_9MICC</name>
<proteinExistence type="predicted"/>
<dbReference type="EMBL" id="BAABKK010000030">
    <property type="protein sequence ID" value="GAA5199424.1"/>
    <property type="molecule type" value="Genomic_DNA"/>
</dbReference>
<dbReference type="Proteomes" id="UP001500200">
    <property type="component" value="Unassembled WGS sequence"/>
</dbReference>
<accession>A0ABP9SRL3</accession>